<sequence>MNCQDAEDSLKKTQDLKEFFKKLSISVKKKNAENPKSSNEIQIKTSDTKSIKSQVIELIKHDRYSEALDTILKELFPEEMQFEIAYCLFMLERFEDALHCIGESNNRSLLHIKAQIEYLMDHSMNSIQLYQKLIQDPYRVSNPIIENENFDLNVNLLAAQVTFSSIEICNDPSIYQSLDYRFNIGCHLIQKKEYEKAKALFELSREQCLSTIHQEDMESRLYLILSQLAYVYSFIGQESEALNIYENLMNKENIDPIIKLIATNNILSIKPIENNYSAFYSMNSALSNVKLSKLTSVQNKIIEKNMAILNMLCEKYSACYNIVKKLQNKYPDDNTIILILVSSILSQFTGNHACTKLMELHKKTPSNIPLSLAIIQFMISSKNNNNAQKIMEELLNSLKDNKNLRFSPGLVRLAMEIYEKQGKIDLAHQELFAASEYWRSTGNNDHNLIELLYASGKLKLKNIISKKKNSNLSPIDDFTYLLKISPNNQKVLAGMAVYYFNTDIDEALKYSDKLPAPDTLIQGVNIDYLEKSGVIDFLSKKKENKESKPSLKQKRKRSKLPQNYDPNKQPDPERWIPKKLRSSYKPPKGKKKISNRTQGELPSQNNSTKQYR</sequence>
<name>A0ACB7CDH3_9ASCO</name>
<evidence type="ECO:0000313" key="2">
    <source>
        <dbReference type="Proteomes" id="UP000768646"/>
    </source>
</evidence>
<reference evidence="1 2" key="1">
    <citation type="journal article" date="2021" name="Commun. Biol.">
        <title>Genomic insights into the host specific adaptation of the Pneumocystis genus.</title>
        <authorList>
            <person name="Cisse O.H."/>
            <person name="Ma L."/>
            <person name="Dekker J.P."/>
            <person name="Khil P.P."/>
            <person name="Youn J.-H."/>
            <person name="Brenchley J.M."/>
            <person name="Blair R."/>
            <person name="Pahar B."/>
            <person name="Chabe M."/>
            <person name="Van Rompay K.K.A."/>
            <person name="Keesler R."/>
            <person name="Sukura A."/>
            <person name="Hirsch V."/>
            <person name="Kutty G."/>
            <person name="Liu Y."/>
            <person name="Peng L."/>
            <person name="Chen J."/>
            <person name="Song J."/>
            <person name="Weissenbacher-Lang C."/>
            <person name="Xu J."/>
            <person name="Upham N.S."/>
            <person name="Stajich J.E."/>
            <person name="Cuomo C.A."/>
            <person name="Cushion M.T."/>
            <person name="Kovacs J.A."/>
        </authorList>
    </citation>
    <scope>NUCLEOTIDE SEQUENCE [LARGE SCALE GENOMIC DNA]</scope>
    <source>
        <strain evidence="1 2">RABM</strain>
    </source>
</reference>
<keyword evidence="2" id="KW-1185">Reference proteome</keyword>
<dbReference type="Proteomes" id="UP000768646">
    <property type="component" value="Unassembled WGS sequence"/>
</dbReference>
<proteinExistence type="predicted"/>
<dbReference type="EMBL" id="JABTEG010000002">
    <property type="protein sequence ID" value="KAG4305807.1"/>
    <property type="molecule type" value="Genomic_DNA"/>
</dbReference>
<comment type="caution">
    <text evidence="1">The sequence shown here is derived from an EMBL/GenBank/DDBJ whole genome shotgun (WGS) entry which is preliminary data.</text>
</comment>
<accession>A0ACB7CDH3</accession>
<gene>
    <name evidence="1" type="ORF">PORY_000717</name>
</gene>
<protein>
    <submittedName>
        <fullName evidence="1">Uncharacterized protein</fullName>
    </submittedName>
</protein>
<evidence type="ECO:0000313" key="1">
    <source>
        <dbReference type="EMBL" id="KAG4305807.1"/>
    </source>
</evidence>
<organism evidence="1 2">
    <name type="scientific">Pneumocystis oryctolagi</name>
    <dbReference type="NCBI Taxonomy" id="42067"/>
    <lineage>
        <taxon>Eukaryota</taxon>
        <taxon>Fungi</taxon>
        <taxon>Dikarya</taxon>
        <taxon>Ascomycota</taxon>
        <taxon>Taphrinomycotina</taxon>
        <taxon>Pneumocystomycetes</taxon>
        <taxon>Pneumocystaceae</taxon>
        <taxon>Pneumocystis</taxon>
    </lineage>
</organism>